<proteinExistence type="predicted"/>
<dbReference type="OrthoDB" id="6761589at2759"/>
<dbReference type="Pfam" id="PF13843">
    <property type="entry name" value="DDE_Tnp_1_7"/>
    <property type="match status" value="1"/>
</dbReference>
<sequence length="305" mass="34514">MAKLREKYKNKNSSDTRDLDVIELKAFIGLLMLTAIFKSNHEDIRSIFATDGSGLDIFRCVMNSNRFAIILVCLRFDDPETRLERKKNDTLAPISDIFNAFIKNCQSAYTLGTNMCIDEMLVSFRGRSKFKMYMPAKPCKYGLKVMALTDARTRYLYNAYIYCGKDSDGFDLSDTEKLYSKPTQAVLKLAKPIFGTHRNITADNWFTSIELVNLLKSKGLTYVGTIKKNKGEIPVSFLPNKQRSIGSSLYGFTSDITLLSYVPKKYKAVLLVSSMHHNEGKVGESGKPEIIDFYNLTKRGVDSIV</sequence>
<evidence type="ECO:0000313" key="3">
    <source>
        <dbReference type="Proteomes" id="UP001152888"/>
    </source>
</evidence>
<keyword evidence="3" id="KW-1185">Reference proteome</keyword>
<reference evidence="2" key="1">
    <citation type="submission" date="2022-03" db="EMBL/GenBank/DDBJ databases">
        <authorList>
            <person name="Sayadi A."/>
        </authorList>
    </citation>
    <scope>NUCLEOTIDE SEQUENCE</scope>
</reference>
<gene>
    <name evidence="2" type="ORF">ACAOBT_LOCUS22785</name>
</gene>
<evidence type="ECO:0000313" key="2">
    <source>
        <dbReference type="EMBL" id="CAH1995715.1"/>
    </source>
</evidence>
<dbReference type="InterPro" id="IPR029526">
    <property type="entry name" value="PGBD"/>
</dbReference>
<accession>A0A9P0LCQ9</accession>
<dbReference type="EMBL" id="CAKOFQ010007237">
    <property type="protein sequence ID" value="CAH1995715.1"/>
    <property type="molecule type" value="Genomic_DNA"/>
</dbReference>
<dbReference type="AlphaFoldDB" id="A0A9P0LCQ9"/>
<dbReference type="PANTHER" id="PTHR46599">
    <property type="entry name" value="PIGGYBAC TRANSPOSABLE ELEMENT-DERIVED PROTEIN 4"/>
    <property type="match status" value="1"/>
</dbReference>
<feature type="domain" description="PiggyBac transposable element-derived protein" evidence="1">
    <location>
        <begin position="11"/>
        <end position="303"/>
    </location>
</feature>
<dbReference type="Proteomes" id="UP001152888">
    <property type="component" value="Unassembled WGS sequence"/>
</dbReference>
<comment type="caution">
    <text evidence="2">The sequence shown here is derived from an EMBL/GenBank/DDBJ whole genome shotgun (WGS) entry which is preliminary data.</text>
</comment>
<dbReference type="PANTHER" id="PTHR46599:SF6">
    <property type="entry name" value="DUAL SPECIFICITY PHOSPHATASE 26"/>
    <property type="match status" value="1"/>
</dbReference>
<protein>
    <recommendedName>
        <fullName evidence="1">PiggyBac transposable element-derived protein domain-containing protein</fullName>
    </recommendedName>
</protein>
<evidence type="ECO:0000259" key="1">
    <source>
        <dbReference type="Pfam" id="PF13843"/>
    </source>
</evidence>
<name>A0A9P0LCQ9_ACAOB</name>
<organism evidence="2 3">
    <name type="scientific">Acanthoscelides obtectus</name>
    <name type="common">Bean weevil</name>
    <name type="synonym">Bruchus obtectus</name>
    <dbReference type="NCBI Taxonomy" id="200917"/>
    <lineage>
        <taxon>Eukaryota</taxon>
        <taxon>Metazoa</taxon>
        <taxon>Ecdysozoa</taxon>
        <taxon>Arthropoda</taxon>
        <taxon>Hexapoda</taxon>
        <taxon>Insecta</taxon>
        <taxon>Pterygota</taxon>
        <taxon>Neoptera</taxon>
        <taxon>Endopterygota</taxon>
        <taxon>Coleoptera</taxon>
        <taxon>Polyphaga</taxon>
        <taxon>Cucujiformia</taxon>
        <taxon>Chrysomeloidea</taxon>
        <taxon>Chrysomelidae</taxon>
        <taxon>Bruchinae</taxon>
        <taxon>Bruchini</taxon>
        <taxon>Acanthoscelides</taxon>
    </lineage>
</organism>